<dbReference type="InterPro" id="IPR015797">
    <property type="entry name" value="NUDIX_hydrolase-like_dom_sf"/>
</dbReference>
<dbReference type="PANTHER" id="PTHR43736:SF1">
    <property type="entry name" value="DIHYDRONEOPTERIN TRIPHOSPHATE DIPHOSPHATASE"/>
    <property type="match status" value="1"/>
</dbReference>
<dbReference type="InterPro" id="IPR020476">
    <property type="entry name" value="Nudix_hydrolase"/>
</dbReference>
<feature type="domain" description="Nudix hydrolase" evidence="2">
    <location>
        <begin position="1"/>
        <end position="129"/>
    </location>
</feature>
<name>A0A6J7USI0_9ZZZZ</name>
<dbReference type="PRINTS" id="PR00502">
    <property type="entry name" value="NUDIXFAMILY"/>
</dbReference>
<evidence type="ECO:0000256" key="1">
    <source>
        <dbReference type="ARBA" id="ARBA00022801"/>
    </source>
</evidence>
<keyword evidence="1" id="KW-0378">Hydrolase</keyword>
<dbReference type="Pfam" id="PF00293">
    <property type="entry name" value="NUDIX"/>
    <property type="match status" value="1"/>
</dbReference>
<dbReference type="InterPro" id="IPR000086">
    <property type="entry name" value="NUDIX_hydrolase_dom"/>
</dbReference>
<organism evidence="4">
    <name type="scientific">freshwater metagenome</name>
    <dbReference type="NCBI Taxonomy" id="449393"/>
    <lineage>
        <taxon>unclassified sequences</taxon>
        <taxon>metagenomes</taxon>
        <taxon>ecological metagenomes</taxon>
    </lineage>
</organism>
<dbReference type="SUPFAM" id="SSF55811">
    <property type="entry name" value="Nudix"/>
    <property type="match status" value="1"/>
</dbReference>
<sequence>MCVGVVVRNSGRLLLIQRGRGAAVGSWSIPGGRVEFGETLVDAARRELLEETGLVATELRYLGHVERTSSEWHYVIHDFVTEVADTDADRAVAGDDAADVLWVVQADVRYVSGLAPGLAEFLDVHGLLA</sequence>
<accession>A0A6J7USI0</accession>
<evidence type="ECO:0000313" key="3">
    <source>
        <dbReference type="EMBL" id="CAB4738751.1"/>
    </source>
</evidence>
<proteinExistence type="predicted"/>
<dbReference type="Gene3D" id="3.90.79.10">
    <property type="entry name" value="Nucleoside Triphosphate Pyrophosphohydrolase"/>
    <property type="match status" value="1"/>
</dbReference>
<dbReference type="EMBL" id="CAEZYY010000002">
    <property type="protein sequence ID" value="CAB4738751.1"/>
    <property type="molecule type" value="Genomic_DNA"/>
</dbReference>
<evidence type="ECO:0000313" key="4">
    <source>
        <dbReference type="EMBL" id="CAB5068980.1"/>
    </source>
</evidence>
<dbReference type="CDD" id="cd04673">
    <property type="entry name" value="NUDIX_ADPRase"/>
    <property type="match status" value="1"/>
</dbReference>
<dbReference type="AlphaFoldDB" id="A0A6J7USI0"/>
<reference evidence="4" key="1">
    <citation type="submission" date="2020-05" db="EMBL/GenBank/DDBJ databases">
        <authorList>
            <person name="Chiriac C."/>
            <person name="Salcher M."/>
            <person name="Ghai R."/>
            <person name="Kavagutti S V."/>
        </authorList>
    </citation>
    <scope>NUCLEOTIDE SEQUENCE</scope>
</reference>
<dbReference type="EMBL" id="CAFBQP010000182">
    <property type="protein sequence ID" value="CAB5068980.1"/>
    <property type="molecule type" value="Genomic_DNA"/>
</dbReference>
<evidence type="ECO:0000259" key="2">
    <source>
        <dbReference type="PROSITE" id="PS51462"/>
    </source>
</evidence>
<dbReference type="InterPro" id="IPR020084">
    <property type="entry name" value="NUDIX_hydrolase_CS"/>
</dbReference>
<dbReference type="GO" id="GO:0016787">
    <property type="term" value="F:hydrolase activity"/>
    <property type="evidence" value="ECO:0007669"/>
    <property type="project" value="UniProtKB-KW"/>
</dbReference>
<dbReference type="PROSITE" id="PS51462">
    <property type="entry name" value="NUDIX"/>
    <property type="match status" value="1"/>
</dbReference>
<gene>
    <name evidence="3" type="ORF">UFOPK2806_00219</name>
    <name evidence="4" type="ORF">UFOPK4306_02625</name>
</gene>
<dbReference type="PANTHER" id="PTHR43736">
    <property type="entry name" value="ADP-RIBOSE PYROPHOSPHATASE"/>
    <property type="match status" value="1"/>
</dbReference>
<protein>
    <submittedName>
        <fullName evidence="4">Unannotated protein</fullName>
    </submittedName>
</protein>
<dbReference type="PROSITE" id="PS00893">
    <property type="entry name" value="NUDIX_BOX"/>
    <property type="match status" value="1"/>
</dbReference>